<comment type="caution">
    <text evidence="1">The sequence shown here is derived from an EMBL/GenBank/DDBJ whole genome shotgun (WGS) entry which is preliminary data.</text>
</comment>
<dbReference type="EMBL" id="BKCJ011272621">
    <property type="protein sequence ID" value="GFD13449.1"/>
    <property type="molecule type" value="Genomic_DNA"/>
</dbReference>
<organism evidence="1">
    <name type="scientific">Tanacetum cinerariifolium</name>
    <name type="common">Dalmatian daisy</name>
    <name type="synonym">Chrysanthemum cinerariifolium</name>
    <dbReference type="NCBI Taxonomy" id="118510"/>
    <lineage>
        <taxon>Eukaryota</taxon>
        <taxon>Viridiplantae</taxon>
        <taxon>Streptophyta</taxon>
        <taxon>Embryophyta</taxon>
        <taxon>Tracheophyta</taxon>
        <taxon>Spermatophyta</taxon>
        <taxon>Magnoliopsida</taxon>
        <taxon>eudicotyledons</taxon>
        <taxon>Gunneridae</taxon>
        <taxon>Pentapetalae</taxon>
        <taxon>asterids</taxon>
        <taxon>campanulids</taxon>
        <taxon>Asterales</taxon>
        <taxon>Asteraceae</taxon>
        <taxon>Asteroideae</taxon>
        <taxon>Anthemideae</taxon>
        <taxon>Anthemidinae</taxon>
        <taxon>Tanacetum</taxon>
    </lineage>
</organism>
<name>A0A699TWM8_TANCI</name>
<sequence length="66" mass="6761">MSLLIRPCNTPSLSSRKKGVVDDSPTSWTLAGTVSSSCSIVFSTLVTFSGFDSEAGGEGLRGSTSS</sequence>
<evidence type="ECO:0000313" key="1">
    <source>
        <dbReference type="EMBL" id="GFD13449.1"/>
    </source>
</evidence>
<accession>A0A699TWM8</accession>
<protein>
    <submittedName>
        <fullName evidence="1">Uncharacterized protein</fullName>
    </submittedName>
</protein>
<reference evidence="1" key="1">
    <citation type="journal article" date="2019" name="Sci. Rep.">
        <title>Draft genome of Tanacetum cinerariifolium, the natural source of mosquito coil.</title>
        <authorList>
            <person name="Yamashiro T."/>
            <person name="Shiraishi A."/>
            <person name="Satake H."/>
            <person name="Nakayama K."/>
        </authorList>
    </citation>
    <scope>NUCLEOTIDE SEQUENCE</scope>
</reference>
<proteinExistence type="predicted"/>
<gene>
    <name evidence="1" type="ORF">Tci_885418</name>
</gene>
<dbReference type="AlphaFoldDB" id="A0A699TWM8"/>